<keyword evidence="3" id="KW-1185">Reference proteome</keyword>
<dbReference type="Proteomes" id="UP000495940">
    <property type="component" value="Chromosome"/>
</dbReference>
<sequence>MAASPVIDMPTQPGTVNSTTSSCRPTGAGLRISTTDGSAETWQLRVTAAPADGDQVLSIEGTRLFLADQAATLLNDKILDTGMDAGGESAFVIAEQEQGISGM</sequence>
<gene>
    <name evidence="2" type="ORF">CEB94_33265</name>
</gene>
<feature type="compositionally biased region" description="Polar residues" evidence="1">
    <location>
        <begin position="12"/>
        <end position="24"/>
    </location>
</feature>
<dbReference type="AlphaFoldDB" id="A0A6G5RN00"/>
<feature type="region of interest" description="Disordered" evidence="1">
    <location>
        <begin position="1"/>
        <end position="35"/>
    </location>
</feature>
<protein>
    <recommendedName>
        <fullName evidence="4">Fe-S cluster assembly protein HesB</fullName>
    </recommendedName>
</protein>
<accession>A0A6G5RN00</accession>
<evidence type="ECO:0008006" key="4">
    <source>
        <dbReference type="Google" id="ProtNLM"/>
    </source>
</evidence>
<reference evidence="2 3" key="1">
    <citation type="submission" date="2017-06" db="EMBL/GenBank/DDBJ databases">
        <title>Complete Genome Sequence of Streptomyces hawaiiensis NRRL 15010 and insights into acyldepsipeptides biosynthesis.</title>
        <authorList>
            <person name="Mariita R.M."/>
            <person name="Sello J.K."/>
        </authorList>
    </citation>
    <scope>NUCLEOTIDE SEQUENCE [LARGE SCALE GENOMIC DNA]</scope>
    <source>
        <strain evidence="2 3">ATCC 12236</strain>
    </source>
</reference>
<dbReference type="EMBL" id="CP021978">
    <property type="protein sequence ID" value="QCD59156.1"/>
    <property type="molecule type" value="Genomic_DNA"/>
</dbReference>
<organism evidence="2 3">
    <name type="scientific">Streptomyces hawaiiensis</name>
    <dbReference type="NCBI Taxonomy" id="67305"/>
    <lineage>
        <taxon>Bacteria</taxon>
        <taxon>Bacillati</taxon>
        <taxon>Actinomycetota</taxon>
        <taxon>Actinomycetes</taxon>
        <taxon>Kitasatosporales</taxon>
        <taxon>Streptomycetaceae</taxon>
        <taxon>Streptomyces</taxon>
    </lineage>
</organism>
<proteinExistence type="predicted"/>
<dbReference type="KEGG" id="shaw:CEB94_33265"/>
<name>A0A6G5RN00_9ACTN</name>
<evidence type="ECO:0000256" key="1">
    <source>
        <dbReference type="SAM" id="MobiDB-lite"/>
    </source>
</evidence>
<evidence type="ECO:0000313" key="3">
    <source>
        <dbReference type="Proteomes" id="UP000495940"/>
    </source>
</evidence>
<evidence type="ECO:0000313" key="2">
    <source>
        <dbReference type="EMBL" id="QCD59156.1"/>
    </source>
</evidence>